<evidence type="ECO:0000256" key="2">
    <source>
        <dbReference type="ARBA" id="ARBA00022801"/>
    </source>
</evidence>
<dbReference type="SUPFAM" id="SSF56784">
    <property type="entry name" value="HAD-like"/>
    <property type="match status" value="1"/>
</dbReference>
<evidence type="ECO:0000256" key="3">
    <source>
        <dbReference type="ARBA" id="ARBA00022842"/>
    </source>
</evidence>
<dbReference type="NCBIfam" id="NF007806">
    <property type="entry name" value="PRK10513.1"/>
    <property type="match status" value="1"/>
</dbReference>
<dbReference type="PANTHER" id="PTHR10000:SF8">
    <property type="entry name" value="HAD SUPERFAMILY HYDROLASE-LIKE, TYPE 3"/>
    <property type="match status" value="1"/>
</dbReference>
<dbReference type="GO" id="GO:0016791">
    <property type="term" value="F:phosphatase activity"/>
    <property type="evidence" value="ECO:0007669"/>
    <property type="project" value="TreeGrafter"/>
</dbReference>
<dbReference type="Gene3D" id="3.30.1240.10">
    <property type="match status" value="1"/>
</dbReference>
<dbReference type="NCBIfam" id="TIGR00099">
    <property type="entry name" value="Cof-subfamily"/>
    <property type="match status" value="1"/>
</dbReference>
<dbReference type="GO" id="GO:0005829">
    <property type="term" value="C:cytosol"/>
    <property type="evidence" value="ECO:0007669"/>
    <property type="project" value="TreeGrafter"/>
</dbReference>
<sequence length="270" mass="29764">MAIKLIAIDMDGTLLDPNHTITPAVKQAIHDAQQKGVYVVLTTGRSYIGVQKHLHELNLHNEHNFCITSNGALVQKAMTGECISQETLSFADYLELEALARNLGVHFHAIDFDCLYTANQNVSKYTLHEVALTGIPMKRRAVSEMNTTSRFPKLMMVDEHEILDNAIARIPADVHKRFTFVKSAAHFLEILNKQANKGAGVKILAEHLGIAQENVMALGDQANDSEMIHYAGIGVAMGNAIAELKKIAQYTTHSNAEDVVAHAIKKYVLN</sequence>
<protein>
    <submittedName>
        <fullName evidence="4">Sugar phosphatase</fullName>
    </submittedName>
</protein>
<dbReference type="Gene3D" id="3.40.50.1000">
    <property type="entry name" value="HAD superfamily/HAD-like"/>
    <property type="match status" value="1"/>
</dbReference>
<keyword evidence="1" id="KW-0479">Metal-binding</keyword>
<dbReference type="InterPro" id="IPR023214">
    <property type="entry name" value="HAD_sf"/>
</dbReference>
<dbReference type="InterPro" id="IPR006379">
    <property type="entry name" value="HAD-SF_hydro_IIB"/>
</dbReference>
<name>A0A6L2ZNF1_9ENTR</name>
<keyword evidence="3" id="KW-0460">Magnesium</keyword>
<dbReference type="PROSITE" id="PS01229">
    <property type="entry name" value="COF_2"/>
    <property type="match status" value="1"/>
</dbReference>
<reference evidence="4 5" key="1">
    <citation type="submission" date="2020-06" db="EMBL/GenBank/DDBJ databases">
        <title>The genome sequence of Candidatus Regiella insecticola strain Tut.</title>
        <authorList>
            <person name="Nikoh N."/>
            <person name="Tsuchida T."/>
            <person name="Koga R."/>
            <person name="Oshima K."/>
            <person name="Hattori M."/>
            <person name="Fukatsu T."/>
        </authorList>
    </citation>
    <scope>NUCLEOTIDE SEQUENCE [LARGE SCALE GENOMIC DNA]</scope>
    <source>
        <strain evidence="4 5">Tut</strain>
    </source>
</reference>
<dbReference type="Proteomes" id="UP000504714">
    <property type="component" value="Unassembled WGS sequence"/>
</dbReference>
<evidence type="ECO:0000256" key="1">
    <source>
        <dbReference type="ARBA" id="ARBA00022723"/>
    </source>
</evidence>
<dbReference type="Pfam" id="PF08282">
    <property type="entry name" value="Hydrolase_3"/>
    <property type="match status" value="1"/>
</dbReference>
<accession>A0A6L2ZNF1</accession>
<dbReference type="SFLD" id="SFLDG01140">
    <property type="entry name" value="C2.B:_Phosphomannomutase_and_P"/>
    <property type="match status" value="1"/>
</dbReference>
<dbReference type="InterPro" id="IPR036412">
    <property type="entry name" value="HAD-like_sf"/>
</dbReference>
<evidence type="ECO:0000313" key="4">
    <source>
        <dbReference type="EMBL" id="GFN46069.1"/>
    </source>
</evidence>
<dbReference type="SFLD" id="SFLDS00003">
    <property type="entry name" value="Haloacid_Dehalogenase"/>
    <property type="match status" value="1"/>
</dbReference>
<dbReference type="SFLD" id="SFLDG01144">
    <property type="entry name" value="C2.B.4:_PGP_Like"/>
    <property type="match status" value="1"/>
</dbReference>
<dbReference type="InterPro" id="IPR000150">
    <property type="entry name" value="Cof"/>
</dbReference>
<dbReference type="PANTHER" id="PTHR10000">
    <property type="entry name" value="PHOSPHOSERINE PHOSPHATASE"/>
    <property type="match status" value="1"/>
</dbReference>
<dbReference type="NCBIfam" id="TIGR01484">
    <property type="entry name" value="HAD-SF-IIB"/>
    <property type="match status" value="1"/>
</dbReference>
<dbReference type="CDD" id="cd07516">
    <property type="entry name" value="HAD_Pase"/>
    <property type="match status" value="1"/>
</dbReference>
<comment type="caution">
    <text evidence="4">The sequence shown here is derived from an EMBL/GenBank/DDBJ whole genome shotgun (WGS) entry which is preliminary data.</text>
</comment>
<proteinExistence type="predicted"/>
<evidence type="ECO:0000313" key="5">
    <source>
        <dbReference type="Proteomes" id="UP000504714"/>
    </source>
</evidence>
<dbReference type="AlphaFoldDB" id="A0A6L2ZNF1"/>
<dbReference type="GO" id="GO:0000287">
    <property type="term" value="F:magnesium ion binding"/>
    <property type="evidence" value="ECO:0007669"/>
    <property type="project" value="TreeGrafter"/>
</dbReference>
<dbReference type="RefSeq" id="WP_176487792.1">
    <property type="nucleotide sequence ID" value="NZ_BLXO01000002.1"/>
</dbReference>
<keyword evidence="2" id="KW-0378">Hydrolase</keyword>
<dbReference type="EMBL" id="BLXO01000002">
    <property type="protein sequence ID" value="GFN46069.1"/>
    <property type="molecule type" value="Genomic_DNA"/>
</dbReference>
<organism evidence="4 5">
    <name type="scientific">Candidatus Regiella insecticola</name>
    <dbReference type="NCBI Taxonomy" id="138073"/>
    <lineage>
        <taxon>Bacteria</taxon>
        <taxon>Pseudomonadati</taxon>
        <taxon>Pseudomonadota</taxon>
        <taxon>Gammaproteobacteria</taxon>
        <taxon>Enterobacterales</taxon>
        <taxon>Enterobacteriaceae</taxon>
        <taxon>aphid secondary symbionts</taxon>
        <taxon>Candidatus Regiella</taxon>
    </lineage>
</organism>
<gene>
    <name evidence="4" type="primary">yidA</name>
    <name evidence="4" type="ORF">RINTU1_15000</name>
</gene>